<keyword evidence="2" id="KW-1133">Transmembrane helix</keyword>
<gene>
    <name evidence="4" type="ORF">SAMN05443575_1003</name>
</gene>
<dbReference type="EMBL" id="FQVU01000001">
    <property type="protein sequence ID" value="SHF82687.1"/>
    <property type="molecule type" value="Genomic_DNA"/>
</dbReference>
<name>A0A1M5EU00_9ACTN</name>
<evidence type="ECO:0000313" key="5">
    <source>
        <dbReference type="Proteomes" id="UP000186132"/>
    </source>
</evidence>
<feature type="region of interest" description="Disordered" evidence="1">
    <location>
        <begin position="328"/>
        <end position="351"/>
    </location>
</feature>
<sequence length="351" mass="37329">MTAGRPDDRPDDVAVARAHVRNARASYGAAPQQGRAVPLGDRLRLFVRRYGWRAYALPILFLLTVAALLTTSTSSSGGGQTPAAEKQAPFTPRQQTPPTASSHIPLKGDDKGQISNDVLKAAQLPAGAAYTKKGNGSFRVLPGSMAKVGRGTLYRYSIDVEGGVSGVDLDQFESLVDKTMSDPRSWAGHGVAVQRVSSWKGIAQGANDFHVTLTSAMTVRKYCGYDIPVETSCFQGAGKVPGLSANRVFFNISRWVRGAPAYLGDLDAYRVYMINHENGHALGHNHAHECLPGGLAPVMMQQTFGLRATKGGTATGKLCAANPWPYPTGAKGAPGSEQVDTAENNEYGRGD</sequence>
<reference evidence="4 5" key="1">
    <citation type="submission" date="2016-11" db="EMBL/GenBank/DDBJ databases">
        <authorList>
            <person name="Jaros S."/>
            <person name="Januszkiewicz K."/>
            <person name="Wedrychowicz H."/>
        </authorList>
    </citation>
    <scope>NUCLEOTIDE SEQUENCE [LARGE SCALE GENOMIC DNA]</scope>
    <source>
        <strain evidence="4 5">DSM 45627</strain>
    </source>
</reference>
<evidence type="ECO:0000256" key="2">
    <source>
        <dbReference type="SAM" id="Phobius"/>
    </source>
</evidence>
<dbReference type="InterPro" id="IPR022603">
    <property type="entry name" value="DUF3152"/>
</dbReference>
<evidence type="ECO:0000256" key="1">
    <source>
        <dbReference type="SAM" id="MobiDB-lite"/>
    </source>
</evidence>
<protein>
    <recommendedName>
        <fullName evidence="3">DUF3152 domain-containing protein</fullName>
    </recommendedName>
</protein>
<feature type="transmembrane region" description="Helical" evidence="2">
    <location>
        <begin position="52"/>
        <end position="70"/>
    </location>
</feature>
<evidence type="ECO:0000313" key="4">
    <source>
        <dbReference type="EMBL" id="SHF82687.1"/>
    </source>
</evidence>
<dbReference type="AlphaFoldDB" id="A0A1M5EU00"/>
<accession>A0A1M5EU00</accession>
<feature type="domain" description="DUF3152" evidence="3">
    <location>
        <begin position="124"/>
        <end position="327"/>
    </location>
</feature>
<dbReference type="Pfam" id="PF11350">
    <property type="entry name" value="DUF3152"/>
    <property type="match status" value="1"/>
</dbReference>
<dbReference type="RefSeq" id="WP_073386512.1">
    <property type="nucleotide sequence ID" value="NZ_FQVU01000001.1"/>
</dbReference>
<evidence type="ECO:0000259" key="3">
    <source>
        <dbReference type="Pfam" id="PF11350"/>
    </source>
</evidence>
<dbReference type="Proteomes" id="UP000186132">
    <property type="component" value="Unassembled WGS sequence"/>
</dbReference>
<keyword evidence="2" id="KW-0812">Transmembrane</keyword>
<organism evidence="4 5">
    <name type="scientific">Jatrophihabitans endophyticus</name>
    <dbReference type="NCBI Taxonomy" id="1206085"/>
    <lineage>
        <taxon>Bacteria</taxon>
        <taxon>Bacillati</taxon>
        <taxon>Actinomycetota</taxon>
        <taxon>Actinomycetes</taxon>
        <taxon>Jatrophihabitantales</taxon>
        <taxon>Jatrophihabitantaceae</taxon>
        <taxon>Jatrophihabitans</taxon>
    </lineage>
</organism>
<dbReference type="SUPFAM" id="SSF55486">
    <property type="entry name" value="Metalloproteases ('zincins'), catalytic domain"/>
    <property type="match status" value="1"/>
</dbReference>
<feature type="region of interest" description="Disordered" evidence="1">
    <location>
        <begin position="73"/>
        <end position="109"/>
    </location>
</feature>
<feature type="compositionally biased region" description="Polar residues" evidence="1">
    <location>
        <begin position="92"/>
        <end position="102"/>
    </location>
</feature>
<proteinExistence type="predicted"/>
<keyword evidence="2" id="KW-0472">Membrane</keyword>
<dbReference type="OrthoDB" id="9779865at2"/>
<keyword evidence="5" id="KW-1185">Reference proteome</keyword>
<dbReference type="STRING" id="1206085.SAMN05443575_1003"/>